<reference evidence="3" key="1">
    <citation type="journal article" date="2019" name="Int. J. Syst. Evol. Microbiol.">
        <title>The Global Catalogue of Microorganisms (GCM) 10K type strain sequencing project: providing services to taxonomists for standard genome sequencing and annotation.</title>
        <authorList>
            <consortium name="The Broad Institute Genomics Platform"/>
            <consortium name="The Broad Institute Genome Sequencing Center for Infectious Disease"/>
            <person name="Wu L."/>
            <person name="Ma J."/>
        </authorList>
    </citation>
    <scope>NUCLEOTIDE SEQUENCE [LARGE SCALE GENOMIC DNA]</scope>
    <source>
        <strain evidence="3">CECT 7184</strain>
    </source>
</reference>
<keyword evidence="3" id="KW-1185">Reference proteome</keyword>
<evidence type="ECO:0000313" key="3">
    <source>
        <dbReference type="Proteomes" id="UP001596142"/>
    </source>
</evidence>
<evidence type="ECO:0000313" key="2">
    <source>
        <dbReference type="EMBL" id="MFC5714114.1"/>
    </source>
</evidence>
<accession>A0ABW0YNR5</accession>
<sequence length="76" mass="9241">MRKWFSPMFDAVKVFLVFAMCTTFFYYGILWISAEYESDHRFEEPQGRAVKVIEMFEEPGPSVWLERLLFFYRHGE</sequence>
<proteinExistence type="predicted"/>
<keyword evidence="1" id="KW-0812">Transmembrane</keyword>
<keyword evidence="1" id="KW-1133">Transmembrane helix</keyword>
<keyword evidence="1" id="KW-0472">Membrane</keyword>
<dbReference type="EMBL" id="JBHSOZ010000010">
    <property type="protein sequence ID" value="MFC5714114.1"/>
    <property type="molecule type" value="Genomic_DNA"/>
</dbReference>
<dbReference type="Proteomes" id="UP001596142">
    <property type="component" value="Unassembled WGS sequence"/>
</dbReference>
<comment type="caution">
    <text evidence="2">The sequence shown here is derived from an EMBL/GenBank/DDBJ whole genome shotgun (WGS) entry which is preliminary data.</text>
</comment>
<dbReference type="Pfam" id="PF14004">
    <property type="entry name" value="DUF4227"/>
    <property type="match status" value="1"/>
</dbReference>
<protein>
    <submittedName>
        <fullName evidence="2">YqzK family protein</fullName>
    </submittedName>
</protein>
<evidence type="ECO:0000256" key="1">
    <source>
        <dbReference type="SAM" id="Phobius"/>
    </source>
</evidence>
<dbReference type="InterPro" id="IPR025321">
    <property type="entry name" value="DUF4227"/>
</dbReference>
<name>A0ABW0YNR5_9BACI</name>
<dbReference type="RefSeq" id="WP_385942675.1">
    <property type="nucleotide sequence ID" value="NZ_JBHSOZ010000010.1"/>
</dbReference>
<organism evidence="2 3">
    <name type="scientific">Thalassorhabdus alkalitolerans</name>
    <dbReference type="NCBI Taxonomy" id="2282697"/>
    <lineage>
        <taxon>Bacteria</taxon>
        <taxon>Bacillati</taxon>
        <taxon>Bacillota</taxon>
        <taxon>Bacilli</taxon>
        <taxon>Bacillales</taxon>
        <taxon>Bacillaceae</taxon>
        <taxon>Thalassorhabdus</taxon>
    </lineage>
</organism>
<gene>
    <name evidence="2" type="ORF">ACFPU1_15290</name>
</gene>
<feature type="transmembrane region" description="Helical" evidence="1">
    <location>
        <begin position="12"/>
        <end position="34"/>
    </location>
</feature>